<dbReference type="EMBL" id="JARKIK010000042">
    <property type="protein sequence ID" value="KAK8737353.1"/>
    <property type="molecule type" value="Genomic_DNA"/>
</dbReference>
<name>A0AAW0XDN2_CHEQU</name>
<organism evidence="3 4">
    <name type="scientific">Cherax quadricarinatus</name>
    <name type="common">Australian red claw crayfish</name>
    <dbReference type="NCBI Taxonomy" id="27406"/>
    <lineage>
        <taxon>Eukaryota</taxon>
        <taxon>Metazoa</taxon>
        <taxon>Ecdysozoa</taxon>
        <taxon>Arthropoda</taxon>
        <taxon>Crustacea</taxon>
        <taxon>Multicrustacea</taxon>
        <taxon>Malacostraca</taxon>
        <taxon>Eumalacostraca</taxon>
        <taxon>Eucarida</taxon>
        <taxon>Decapoda</taxon>
        <taxon>Pleocyemata</taxon>
        <taxon>Astacidea</taxon>
        <taxon>Parastacoidea</taxon>
        <taxon>Parastacidae</taxon>
        <taxon>Cherax</taxon>
    </lineage>
</organism>
<evidence type="ECO:0000313" key="3">
    <source>
        <dbReference type="EMBL" id="KAK8737376.1"/>
    </source>
</evidence>
<keyword evidence="2" id="KW-1133">Transmembrane helix</keyword>
<reference evidence="3 4" key="1">
    <citation type="journal article" date="2024" name="BMC Genomics">
        <title>Genome assembly of redclaw crayfish (Cherax quadricarinatus) provides insights into its immune adaptation and hypoxia tolerance.</title>
        <authorList>
            <person name="Liu Z."/>
            <person name="Zheng J."/>
            <person name="Li H."/>
            <person name="Fang K."/>
            <person name="Wang S."/>
            <person name="He J."/>
            <person name="Zhou D."/>
            <person name="Weng S."/>
            <person name="Chi M."/>
            <person name="Gu Z."/>
            <person name="He J."/>
            <person name="Li F."/>
            <person name="Wang M."/>
        </authorList>
    </citation>
    <scope>NUCLEOTIDE SEQUENCE [LARGE SCALE GENOMIC DNA]</scope>
    <source>
        <strain evidence="3">ZL_2023a</strain>
    </source>
</reference>
<evidence type="ECO:0000313" key="4">
    <source>
        <dbReference type="Proteomes" id="UP001445076"/>
    </source>
</evidence>
<keyword evidence="2" id="KW-0812">Transmembrane</keyword>
<evidence type="ECO:0000256" key="2">
    <source>
        <dbReference type="SAM" id="Phobius"/>
    </source>
</evidence>
<dbReference type="EMBL" id="JARKIK010000042">
    <property type="protein sequence ID" value="KAK8737368.1"/>
    <property type="molecule type" value="Genomic_DNA"/>
</dbReference>
<dbReference type="EMBL" id="JARKIK010000042">
    <property type="protein sequence ID" value="KAK8737342.1"/>
    <property type="molecule type" value="Genomic_DNA"/>
</dbReference>
<dbReference type="EMBL" id="JARKIK010000042">
    <property type="protein sequence ID" value="KAK8737340.1"/>
    <property type="molecule type" value="Genomic_DNA"/>
</dbReference>
<dbReference type="EMBL" id="JARKIK010000042">
    <property type="protein sequence ID" value="KAK8737364.1"/>
    <property type="molecule type" value="Genomic_DNA"/>
</dbReference>
<dbReference type="EMBL" id="JARKIK010000042">
    <property type="protein sequence ID" value="KAK8737373.1"/>
    <property type="molecule type" value="Genomic_DNA"/>
</dbReference>
<dbReference type="EMBL" id="JARKIK010000042">
    <property type="protein sequence ID" value="KAK8737366.1"/>
    <property type="molecule type" value="Genomic_DNA"/>
</dbReference>
<keyword evidence="4" id="KW-1185">Reference proteome</keyword>
<dbReference type="EMBL" id="JARKIK010000042">
    <property type="protein sequence ID" value="KAK8737346.1"/>
    <property type="molecule type" value="Genomic_DNA"/>
</dbReference>
<dbReference type="EMBL" id="JARKIK010000042">
    <property type="protein sequence ID" value="KAK8737372.1"/>
    <property type="molecule type" value="Genomic_DNA"/>
</dbReference>
<keyword evidence="2" id="KW-0472">Membrane</keyword>
<dbReference type="AlphaFoldDB" id="A0AAW0XDN2"/>
<dbReference type="EMBL" id="JARKIK010000042">
    <property type="protein sequence ID" value="KAK8737349.1"/>
    <property type="molecule type" value="Genomic_DNA"/>
</dbReference>
<dbReference type="Proteomes" id="UP001445076">
    <property type="component" value="Unassembled WGS sequence"/>
</dbReference>
<dbReference type="EMBL" id="JARKIK010000042">
    <property type="protein sequence ID" value="KAK8737357.1"/>
    <property type="molecule type" value="Genomic_DNA"/>
</dbReference>
<dbReference type="EMBL" id="JARKIK010000042">
    <property type="protein sequence ID" value="KAK8737352.1"/>
    <property type="molecule type" value="Genomic_DNA"/>
</dbReference>
<reference evidence="3" key="2">
    <citation type="submission" date="2024-01" db="EMBL/GenBank/DDBJ databases">
        <authorList>
            <person name="He J."/>
            <person name="Wang M."/>
            <person name="Zheng J."/>
            <person name="Liu Z."/>
        </authorList>
    </citation>
    <scope>NUCLEOTIDE SEQUENCE</scope>
    <source>
        <strain evidence="3">ZL_2023a</strain>
        <tissue evidence="3">Muscle</tissue>
    </source>
</reference>
<feature type="transmembrane region" description="Helical" evidence="2">
    <location>
        <begin position="333"/>
        <end position="353"/>
    </location>
</feature>
<dbReference type="EMBL" id="JARKIK010000042">
    <property type="protein sequence ID" value="KAK8737369.1"/>
    <property type="molecule type" value="Genomic_DNA"/>
</dbReference>
<sequence>MALLHKPQQLPKHCLAVWTVDDRIRRHAMWSSPEYVNFKYEKPQASVKAPWFRGRGATKGRLLHPSSRGPVLIGPVYQSRSGSKKYQGKVPSIVALLTSHAKSYHKSQKTLIQPDVHVPVPKLYHDNLSATEKGFWQQRRFSPVSQEIQKALTKETKQWQEESQPGIESVVDSSVHKDIINKEKRYGFSYHLDPPITTGQLRPSILNLPPPPQMPLPPVPEVQDPAVPGPSSRSDLFSLSGKSGMPWKELPPLSLSKGHEMYKPVAYKAQRISESVTFLNPYTRQAEHEQSLKDEKADDTTVTPHSERQRRESTCLFLPEEVIKPHHVNKQKLSAVLVLSLFVVSLVMFYLVYFL</sequence>
<accession>A0AAW0XDN2</accession>
<dbReference type="EMBL" id="JARKIK010000042">
    <property type="protein sequence ID" value="KAK8737361.1"/>
    <property type="molecule type" value="Genomic_DNA"/>
</dbReference>
<comment type="caution">
    <text evidence="3">The sequence shown here is derived from an EMBL/GenBank/DDBJ whole genome shotgun (WGS) entry which is preliminary data.</text>
</comment>
<proteinExistence type="predicted"/>
<protein>
    <submittedName>
        <fullName evidence="3">Uncharacterized protein</fullName>
    </submittedName>
</protein>
<gene>
    <name evidence="3" type="ORF">OTU49_004452</name>
</gene>
<dbReference type="EMBL" id="JARKIK010000042">
    <property type="protein sequence ID" value="KAK8737376.1"/>
    <property type="molecule type" value="Genomic_DNA"/>
</dbReference>
<feature type="region of interest" description="Disordered" evidence="1">
    <location>
        <begin position="287"/>
        <end position="310"/>
    </location>
</feature>
<evidence type="ECO:0000256" key="1">
    <source>
        <dbReference type="SAM" id="MobiDB-lite"/>
    </source>
</evidence>